<dbReference type="Proteomes" id="UP001165090">
    <property type="component" value="Unassembled WGS sequence"/>
</dbReference>
<dbReference type="InterPro" id="IPR001584">
    <property type="entry name" value="Integrase_cat-core"/>
</dbReference>
<sequence>MAKDTDNYVLSCDLCQRNKSQPGKPHGHLQPMPIPDAPWEGVSMDFIVVLPKTEGGYDALVVLVNRFTKMIPLAPTTSSCTAEQTARLFFDNVVRLHGVPKSMVSDCGTQFHLYFFWSTIVRSIG</sequence>
<dbReference type="Gene3D" id="3.30.420.10">
    <property type="entry name" value="Ribonuclease H-like superfamily/Ribonuclease H"/>
    <property type="match status" value="1"/>
</dbReference>
<proteinExistence type="predicted"/>
<gene>
    <name evidence="2" type="ORF">VaNZ11_003906</name>
</gene>
<dbReference type="InterPro" id="IPR012337">
    <property type="entry name" value="RNaseH-like_sf"/>
</dbReference>
<protein>
    <recommendedName>
        <fullName evidence="1">Integrase catalytic domain-containing protein</fullName>
    </recommendedName>
</protein>
<keyword evidence="3" id="KW-1185">Reference proteome</keyword>
<dbReference type="SUPFAM" id="SSF53098">
    <property type="entry name" value="Ribonuclease H-like"/>
    <property type="match status" value="1"/>
</dbReference>
<dbReference type="PROSITE" id="PS50994">
    <property type="entry name" value="INTEGRASE"/>
    <property type="match status" value="1"/>
</dbReference>
<dbReference type="EMBL" id="BSDZ01000010">
    <property type="protein sequence ID" value="GLI61525.1"/>
    <property type="molecule type" value="Genomic_DNA"/>
</dbReference>
<feature type="domain" description="Integrase catalytic" evidence="1">
    <location>
        <begin position="34"/>
        <end position="125"/>
    </location>
</feature>
<dbReference type="PANTHER" id="PTHR35046">
    <property type="entry name" value="ZINC KNUCKLE (CCHC-TYPE) FAMILY PROTEIN"/>
    <property type="match status" value="1"/>
</dbReference>
<accession>A0ABQ5RV70</accession>
<evidence type="ECO:0000259" key="1">
    <source>
        <dbReference type="PROSITE" id="PS50994"/>
    </source>
</evidence>
<dbReference type="InterPro" id="IPR036397">
    <property type="entry name" value="RNaseH_sf"/>
</dbReference>
<evidence type="ECO:0000313" key="3">
    <source>
        <dbReference type="Proteomes" id="UP001165090"/>
    </source>
</evidence>
<reference evidence="2 3" key="1">
    <citation type="journal article" date="2023" name="IScience">
        <title>Expanded male sex-determining region conserved during the evolution of homothallism in the green alga Volvox.</title>
        <authorList>
            <person name="Yamamoto K."/>
            <person name="Matsuzaki R."/>
            <person name="Mahakham W."/>
            <person name="Heman W."/>
            <person name="Sekimoto H."/>
            <person name="Kawachi M."/>
            <person name="Minakuchi Y."/>
            <person name="Toyoda A."/>
            <person name="Nozaki H."/>
        </authorList>
    </citation>
    <scope>NUCLEOTIDE SEQUENCE [LARGE SCALE GENOMIC DNA]</scope>
    <source>
        <strain evidence="2 3">NIES-4468</strain>
    </source>
</reference>
<name>A0ABQ5RV70_9CHLO</name>
<evidence type="ECO:0000313" key="2">
    <source>
        <dbReference type="EMBL" id="GLI61525.1"/>
    </source>
</evidence>
<comment type="caution">
    <text evidence="2">The sequence shown here is derived from an EMBL/GenBank/DDBJ whole genome shotgun (WGS) entry which is preliminary data.</text>
</comment>
<dbReference type="PANTHER" id="PTHR35046:SF26">
    <property type="entry name" value="RNA-DIRECTED DNA POLYMERASE"/>
    <property type="match status" value="1"/>
</dbReference>
<organism evidence="2 3">
    <name type="scientific">Volvox africanus</name>
    <dbReference type="NCBI Taxonomy" id="51714"/>
    <lineage>
        <taxon>Eukaryota</taxon>
        <taxon>Viridiplantae</taxon>
        <taxon>Chlorophyta</taxon>
        <taxon>core chlorophytes</taxon>
        <taxon>Chlorophyceae</taxon>
        <taxon>CS clade</taxon>
        <taxon>Chlamydomonadales</taxon>
        <taxon>Volvocaceae</taxon>
        <taxon>Volvox</taxon>
    </lineage>
</organism>